<dbReference type="OrthoDB" id="9801609at2"/>
<accession>A0A511BLD6</accession>
<feature type="domain" description="Glycosyl transferase family 1" evidence="1">
    <location>
        <begin position="197"/>
        <end position="275"/>
    </location>
</feature>
<dbReference type="Proteomes" id="UP000321405">
    <property type="component" value="Unassembled WGS sequence"/>
</dbReference>
<dbReference type="AlphaFoldDB" id="A0A511BLD6"/>
<dbReference type="InterPro" id="IPR050194">
    <property type="entry name" value="Glycosyltransferase_grp1"/>
</dbReference>
<dbReference type="PANTHER" id="PTHR45947">
    <property type="entry name" value="SULFOQUINOVOSYL TRANSFERASE SQD2"/>
    <property type="match status" value="1"/>
</dbReference>
<evidence type="ECO:0000313" key="3">
    <source>
        <dbReference type="Proteomes" id="UP000321405"/>
    </source>
</evidence>
<keyword evidence="3" id="KW-1185">Reference proteome</keyword>
<proteinExistence type="predicted"/>
<dbReference type="SUPFAM" id="SSF53756">
    <property type="entry name" value="UDP-Glycosyltransferase/glycogen phosphorylase"/>
    <property type="match status" value="1"/>
</dbReference>
<gene>
    <name evidence="2" type="ORF">SSA02_03220</name>
</gene>
<reference evidence="2 3" key="1">
    <citation type="submission" date="2019-07" db="EMBL/GenBank/DDBJ databases">
        <title>Whole genome shotgun sequence of Swaminathania salitolerans NBRC 104436.</title>
        <authorList>
            <person name="Hosoyama A."/>
            <person name="Uohara A."/>
            <person name="Ohji S."/>
            <person name="Ichikawa N."/>
        </authorList>
    </citation>
    <scope>NUCLEOTIDE SEQUENCE [LARGE SCALE GENOMIC DNA]</scope>
    <source>
        <strain evidence="2 3">NBRC 104436</strain>
    </source>
</reference>
<dbReference type="EMBL" id="BJVC01000001">
    <property type="protein sequence ID" value="GEL01159.1"/>
    <property type="molecule type" value="Genomic_DNA"/>
</dbReference>
<evidence type="ECO:0000259" key="1">
    <source>
        <dbReference type="Pfam" id="PF00534"/>
    </source>
</evidence>
<protein>
    <recommendedName>
        <fullName evidence="1">Glycosyl transferase family 1 domain-containing protein</fullName>
    </recommendedName>
</protein>
<dbReference type="RefSeq" id="WP_147092161.1">
    <property type="nucleotide sequence ID" value="NZ_BJVC01000001.1"/>
</dbReference>
<dbReference type="PANTHER" id="PTHR45947:SF3">
    <property type="entry name" value="SULFOQUINOVOSYL TRANSFERASE SQD2"/>
    <property type="match status" value="1"/>
</dbReference>
<evidence type="ECO:0000313" key="2">
    <source>
        <dbReference type="EMBL" id="GEL01159.1"/>
    </source>
</evidence>
<dbReference type="InterPro" id="IPR001296">
    <property type="entry name" value="Glyco_trans_1"/>
</dbReference>
<comment type="caution">
    <text evidence="2">The sequence shown here is derived from an EMBL/GenBank/DDBJ whole genome shotgun (WGS) entry which is preliminary data.</text>
</comment>
<dbReference type="GO" id="GO:0016757">
    <property type="term" value="F:glycosyltransferase activity"/>
    <property type="evidence" value="ECO:0007669"/>
    <property type="project" value="InterPro"/>
</dbReference>
<name>A0A511BLD6_9PROT</name>
<sequence>MKKIVFLNPFVPGSVSGGVKVVYQHASMLGALGYDVSVYQPAGAPPWLDVGDDVRVCDQFPVDEETVLVFPEVMRDWLLDFARTPLGATKIMFCQNQYYLYSYGIERSDLVRMGFTHFIVPGQEIARSLTTVLGLDQVHVVPISIDSQMFYPRAKENRIATNPKKWPFQNGNPALAHLIMNMLHLKYPETRRFPWIYLENMPQHEVAEHMGRSTIFLALSRQEAAPLTPLEAMASRCALVGFHGTGGKDYATHRNGHWFSPEQCEEIVDRLASLLFGFEHGDPSIDMMLDEAEKTARRYTIDETRNALAQVYGLIMSQSGRASLSL</sequence>
<dbReference type="Gene3D" id="3.40.50.2000">
    <property type="entry name" value="Glycogen Phosphorylase B"/>
    <property type="match status" value="1"/>
</dbReference>
<dbReference type="CDD" id="cd03801">
    <property type="entry name" value="GT4_PimA-like"/>
    <property type="match status" value="1"/>
</dbReference>
<dbReference type="Pfam" id="PF00534">
    <property type="entry name" value="Glycos_transf_1"/>
    <property type="match status" value="1"/>
</dbReference>
<organism evidence="2 3">
    <name type="scientific">Swaminathania salitolerans</name>
    <dbReference type="NCBI Taxonomy" id="182838"/>
    <lineage>
        <taxon>Bacteria</taxon>
        <taxon>Pseudomonadati</taxon>
        <taxon>Pseudomonadota</taxon>
        <taxon>Alphaproteobacteria</taxon>
        <taxon>Acetobacterales</taxon>
        <taxon>Acetobacteraceae</taxon>
        <taxon>Swaminathania</taxon>
    </lineage>
</organism>